<evidence type="ECO:0000313" key="3">
    <source>
        <dbReference type="Proteomes" id="UP001412067"/>
    </source>
</evidence>
<reference evidence="2 3" key="1">
    <citation type="journal article" date="2022" name="Nat. Plants">
        <title>Genomes of leafy and leafless Platanthera orchids illuminate the evolution of mycoheterotrophy.</title>
        <authorList>
            <person name="Li M.H."/>
            <person name="Liu K.W."/>
            <person name="Li Z."/>
            <person name="Lu H.C."/>
            <person name="Ye Q.L."/>
            <person name="Zhang D."/>
            <person name="Wang J.Y."/>
            <person name="Li Y.F."/>
            <person name="Zhong Z.M."/>
            <person name="Liu X."/>
            <person name="Yu X."/>
            <person name="Liu D.K."/>
            <person name="Tu X.D."/>
            <person name="Liu B."/>
            <person name="Hao Y."/>
            <person name="Liao X.Y."/>
            <person name="Jiang Y.T."/>
            <person name="Sun W.H."/>
            <person name="Chen J."/>
            <person name="Chen Y.Q."/>
            <person name="Ai Y."/>
            <person name="Zhai J.W."/>
            <person name="Wu S.S."/>
            <person name="Zhou Z."/>
            <person name="Hsiao Y.Y."/>
            <person name="Wu W.L."/>
            <person name="Chen Y.Y."/>
            <person name="Lin Y.F."/>
            <person name="Hsu J.L."/>
            <person name="Li C.Y."/>
            <person name="Wang Z.W."/>
            <person name="Zhao X."/>
            <person name="Zhong W.Y."/>
            <person name="Ma X.K."/>
            <person name="Ma L."/>
            <person name="Huang J."/>
            <person name="Chen G.Z."/>
            <person name="Huang M.Z."/>
            <person name="Huang L."/>
            <person name="Peng D.H."/>
            <person name="Luo Y.B."/>
            <person name="Zou S.Q."/>
            <person name="Chen S.P."/>
            <person name="Lan S."/>
            <person name="Tsai W.C."/>
            <person name="Van de Peer Y."/>
            <person name="Liu Z.J."/>
        </authorList>
    </citation>
    <scope>NUCLEOTIDE SEQUENCE [LARGE SCALE GENOMIC DNA]</scope>
    <source>
        <strain evidence="2">Lor288</strain>
    </source>
</reference>
<sequence>MTKSLLPLVAVCTATLFVGRTSLFVMPLGWPLRRWSILTMTCYIVTSWTTR</sequence>
<keyword evidence="1" id="KW-1133">Transmembrane helix</keyword>
<gene>
    <name evidence="2" type="ORF">KSP40_PGU007554</name>
</gene>
<keyword evidence="1" id="KW-0472">Membrane</keyword>
<keyword evidence="1" id="KW-0812">Transmembrane</keyword>
<evidence type="ECO:0000256" key="1">
    <source>
        <dbReference type="SAM" id="Phobius"/>
    </source>
</evidence>
<comment type="caution">
    <text evidence="2">The sequence shown here is derived from an EMBL/GenBank/DDBJ whole genome shotgun (WGS) entry which is preliminary data.</text>
</comment>
<accession>A0ABR2MU28</accession>
<evidence type="ECO:0000313" key="2">
    <source>
        <dbReference type="EMBL" id="KAK8967466.1"/>
    </source>
</evidence>
<protein>
    <submittedName>
        <fullName evidence="2">Uncharacterized protein</fullName>
    </submittedName>
</protein>
<proteinExistence type="predicted"/>
<name>A0ABR2MU28_9ASPA</name>
<keyword evidence="3" id="KW-1185">Reference proteome</keyword>
<feature type="transmembrane region" description="Helical" evidence="1">
    <location>
        <begin position="6"/>
        <end position="30"/>
    </location>
</feature>
<dbReference type="Proteomes" id="UP001412067">
    <property type="component" value="Unassembled WGS sequence"/>
</dbReference>
<organism evidence="2 3">
    <name type="scientific">Platanthera guangdongensis</name>
    <dbReference type="NCBI Taxonomy" id="2320717"/>
    <lineage>
        <taxon>Eukaryota</taxon>
        <taxon>Viridiplantae</taxon>
        <taxon>Streptophyta</taxon>
        <taxon>Embryophyta</taxon>
        <taxon>Tracheophyta</taxon>
        <taxon>Spermatophyta</taxon>
        <taxon>Magnoliopsida</taxon>
        <taxon>Liliopsida</taxon>
        <taxon>Asparagales</taxon>
        <taxon>Orchidaceae</taxon>
        <taxon>Orchidoideae</taxon>
        <taxon>Orchideae</taxon>
        <taxon>Orchidinae</taxon>
        <taxon>Platanthera</taxon>
    </lineage>
</organism>
<dbReference type="EMBL" id="JBBWWR010000005">
    <property type="protein sequence ID" value="KAK8967466.1"/>
    <property type="molecule type" value="Genomic_DNA"/>
</dbReference>